<dbReference type="GO" id="GO:0008137">
    <property type="term" value="F:NADH dehydrogenase (ubiquinone) activity"/>
    <property type="evidence" value="ECO:0007669"/>
    <property type="project" value="InterPro"/>
</dbReference>
<dbReference type="InterPro" id="IPR003918">
    <property type="entry name" value="NADH_UbQ_OxRdtase"/>
</dbReference>
<dbReference type="GO" id="GO:0048039">
    <property type="term" value="F:ubiquinone binding"/>
    <property type="evidence" value="ECO:0007669"/>
    <property type="project" value="TreeGrafter"/>
</dbReference>
<comment type="caution">
    <text evidence="9">The sequence shown here is derived from an EMBL/GenBank/DDBJ whole genome shotgun (WGS) entry which is preliminary data.</text>
</comment>
<feature type="transmembrane region" description="Helical" evidence="7">
    <location>
        <begin position="375"/>
        <end position="397"/>
    </location>
</feature>
<evidence type="ECO:0000256" key="1">
    <source>
        <dbReference type="ARBA" id="ARBA00004127"/>
    </source>
</evidence>
<dbReference type="PANTHER" id="PTHR43507">
    <property type="entry name" value="NADH-UBIQUINONE OXIDOREDUCTASE CHAIN 4"/>
    <property type="match status" value="1"/>
</dbReference>
<keyword evidence="3 6" id="KW-0812">Transmembrane</keyword>
<evidence type="ECO:0000256" key="4">
    <source>
        <dbReference type="ARBA" id="ARBA00022989"/>
    </source>
</evidence>
<keyword evidence="4 7" id="KW-1133">Transmembrane helix</keyword>
<feature type="transmembrane region" description="Helical" evidence="7">
    <location>
        <begin position="244"/>
        <end position="264"/>
    </location>
</feature>
<feature type="transmembrane region" description="Helical" evidence="7">
    <location>
        <begin position="276"/>
        <end position="295"/>
    </location>
</feature>
<feature type="transmembrane region" description="Helical" evidence="7">
    <location>
        <begin position="417"/>
        <end position="441"/>
    </location>
</feature>
<evidence type="ECO:0000313" key="10">
    <source>
        <dbReference type="Proteomes" id="UP000294830"/>
    </source>
</evidence>
<sequence length="497" mass="54168">MSLLVYLLLIPLLTSLLLLVPKKGIAIKQIALVGSIIQLGFASWLTVHYMSLRAAGEKAQMLFTQSIPWFAPLNINFSVGVDGIGLAMIMLTAMVVVAGVLISWKIESRIKEFFFLLTFLSVGAYGFFVSLDLFMLFFFLELAVIPKYLLIGIWGSGNKEKNAMKLALMLMGGSAIVFLGMIGLYLASGWYFGNNTWDLQTLAAMNFPMEIQIPIYLLTFVGFGVFTAMFPFHTWAPDGHSSAPTAASMFLAGISMKLGGYGALRVATYLMPGAAVQYSWIFIILAAIAIFYGAFATLMQRDLKYMNAYSSVSHCGFVVLGIAVVTQTGMTGAVMQMVSHGIMTALFFAAIGMIYERTHTRMADELGGVFTQMPFIGTSFIIAGLCSLGLPGFSGFVSEMTVFVGSWERAGLFYKVATILAASSIVVTAVYILRAVGTAIWGTIKNAEFKQLTDATWNERFAVILLVAGIVFIGTMPFWLTNLIGPDVQEIAKRLVL</sequence>
<feature type="transmembrane region" description="Helical" evidence="7">
    <location>
        <begin position="29"/>
        <end position="47"/>
    </location>
</feature>
<dbReference type="Pfam" id="PF00361">
    <property type="entry name" value="Proton_antipo_M"/>
    <property type="match status" value="1"/>
</dbReference>
<dbReference type="GO" id="GO:0042773">
    <property type="term" value="P:ATP synthesis coupled electron transport"/>
    <property type="evidence" value="ECO:0007669"/>
    <property type="project" value="InterPro"/>
</dbReference>
<organism evidence="9 10">
    <name type="scientific">Acetobacteroides hydrogenigenes</name>
    <dbReference type="NCBI Taxonomy" id="979970"/>
    <lineage>
        <taxon>Bacteria</taxon>
        <taxon>Pseudomonadati</taxon>
        <taxon>Bacteroidota</taxon>
        <taxon>Bacteroidia</taxon>
        <taxon>Bacteroidales</taxon>
        <taxon>Rikenellaceae</taxon>
        <taxon>Acetobacteroides</taxon>
    </lineage>
</organism>
<dbReference type="InterPro" id="IPR010227">
    <property type="entry name" value="NADH_Q_OxRdtase_chainM/4"/>
</dbReference>
<keyword evidence="10" id="KW-1185">Reference proteome</keyword>
<evidence type="ECO:0000259" key="8">
    <source>
        <dbReference type="Pfam" id="PF00361"/>
    </source>
</evidence>
<evidence type="ECO:0000256" key="3">
    <source>
        <dbReference type="ARBA" id="ARBA00022692"/>
    </source>
</evidence>
<dbReference type="EMBL" id="SLWB01000005">
    <property type="protein sequence ID" value="TCN68949.1"/>
    <property type="molecule type" value="Genomic_DNA"/>
</dbReference>
<feature type="transmembrane region" description="Helical" evidence="7">
    <location>
        <begin position="113"/>
        <end position="129"/>
    </location>
</feature>
<dbReference type="NCBIfam" id="TIGR01972">
    <property type="entry name" value="NDH_I_M"/>
    <property type="match status" value="1"/>
</dbReference>
<feature type="transmembrane region" description="Helical" evidence="7">
    <location>
        <begin position="166"/>
        <end position="193"/>
    </location>
</feature>
<feature type="transmembrane region" description="Helical" evidence="7">
    <location>
        <begin position="337"/>
        <end position="355"/>
    </location>
</feature>
<comment type="subcellular location">
    <subcellularLocation>
        <location evidence="1">Endomembrane system</location>
        <topology evidence="1">Multi-pass membrane protein</topology>
    </subcellularLocation>
    <subcellularLocation>
        <location evidence="6">Membrane</location>
        <topology evidence="6">Multi-pass membrane protein</topology>
    </subcellularLocation>
</comment>
<reference evidence="9 10" key="1">
    <citation type="submission" date="2019-03" db="EMBL/GenBank/DDBJ databases">
        <title>Genomic Encyclopedia of Archaeal and Bacterial Type Strains, Phase II (KMG-II): from individual species to whole genera.</title>
        <authorList>
            <person name="Goeker M."/>
        </authorList>
    </citation>
    <scope>NUCLEOTIDE SEQUENCE [LARGE SCALE GENOMIC DNA]</scope>
    <source>
        <strain evidence="9 10">RL-C</strain>
    </source>
</reference>
<dbReference type="GO" id="GO:0015990">
    <property type="term" value="P:electron transport coupled proton transport"/>
    <property type="evidence" value="ECO:0007669"/>
    <property type="project" value="TreeGrafter"/>
</dbReference>
<feature type="transmembrane region" description="Helical" evidence="7">
    <location>
        <begin position="307"/>
        <end position="325"/>
    </location>
</feature>
<dbReference type="PRINTS" id="PR01437">
    <property type="entry name" value="NUOXDRDTASE4"/>
</dbReference>
<protein>
    <submittedName>
        <fullName evidence="9">NADH-quinone oxidoreductase subunit M</fullName>
    </submittedName>
</protein>
<feature type="domain" description="NADH:quinone oxidoreductase/Mrp antiporter transmembrane" evidence="8">
    <location>
        <begin position="130"/>
        <end position="408"/>
    </location>
</feature>
<accession>A0A4R2EW88</accession>
<feature type="transmembrane region" description="Helical" evidence="7">
    <location>
        <begin position="83"/>
        <end position="104"/>
    </location>
</feature>
<feature type="transmembrane region" description="Helical" evidence="7">
    <location>
        <begin position="213"/>
        <end position="232"/>
    </location>
</feature>
<evidence type="ECO:0000256" key="7">
    <source>
        <dbReference type="SAM" id="Phobius"/>
    </source>
</evidence>
<dbReference type="InterPro" id="IPR001750">
    <property type="entry name" value="ND/Mrp_TM"/>
</dbReference>
<evidence type="ECO:0000256" key="5">
    <source>
        <dbReference type="ARBA" id="ARBA00023136"/>
    </source>
</evidence>
<evidence type="ECO:0000256" key="6">
    <source>
        <dbReference type="RuleBase" id="RU000320"/>
    </source>
</evidence>
<keyword evidence="5 7" id="KW-0472">Membrane</keyword>
<dbReference type="GO" id="GO:0012505">
    <property type="term" value="C:endomembrane system"/>
    <property type="evidence" value="ECO:0007669"/>
    <property type="project" value="UniProtKB-SubCell"/>
</dbReference>
<dbReference type="AlphaFoldDB" id="A0A4R2EW88"/>
<gene>
    <name evidence="9" type="ORF">CLV25_105151</name>
</gene>
<dbReference type="GO" id="GO:0003954">
    <property type="term" value="F:NADH dehydrogenase activity"/>
    <property type="evidence" value="ECO:0007669"/>
    <property type="project" value="TreeGrafter"/>
</dbReference>
<feature type="transmembrane region" description="Helical" evidence="7">
    <location>
        <begin position="135"/>
        <end position="154"/>
    </location>
</feature>
<comment type="similarity">
    <text evidence="2">Belongs to the complex I subunit 4 family.</text>
</comment>
<dbReference type="PANTHER" id="PTHR43507:SF4">
    <property type="entry name" value="PROTON-TRANSLOCATING NADH-QUINONE OXIDOREDUCTASE, CHAIN M"/>
    <property type="match status" value="1"/>
</dbReference>
<evidence type="ECO:0000256" key="2">
    <source>
        <dbReference type="ARBA" id="ARBA00009025"/>
    </source>
</evidence>
<proteinExistence type="inferred from homology"/>
<dbReference type="Proteomes" id="UP000294830">
    <property type="component" value="Unassembled WGS sequence"/>
</dbReference>
<feature type="transmembrane region" description="Helical" evidence="7">
    <location>
        <begin position="461"/>
        <end position="480"/>
    </location>
</feature>
<evidence type="ECO:0000313" key="9">
    <source>
        <dbReference type="EMBL" id="TCN68949.1"/>
    </source>
</evidence>
<dbReference type="OrthoDB" id="9811718at2"/>
<name>A0A4R2EW88_9BACT</name>
<dbReference type="RefSeq" id="WP_131838962.1">
    <property type="nucleotide sequence ID" value="NZ_SLWB01000005.1"/>
</dbReference>
<dbReference type="GO" id="GO:0016020">
    <property type="term" value="C:membrane"/>
    <property type="evidence" value="ECO:0007669"/>
    <property type="project" value="UniProtKB-SubCell"/>
</dbReference>